<gene>
    <name evidence="4" type="ORF">SKAU_G00214480</name>
</gene>
<evidence type="ECO:0000259" key="3">
    <source>
        <dbReference type="Pfam" id="PF13936"/>
    </source>
</evidence>
<proteinExistence type="predicted"/>
<dbReference type="Proteomes" id="UP001152622">
    <property type="component" value="Chromosome 7"/>
</dbReference>
<dbReference type="Pfam" id="PF13936">
    <property type="entry name" value="HTH_38"/>
    <property type="match status" value="1"/>
</dbReference>
<dbReference type="GO" id="GO:0003677">
    <property type="term" value="F:DNA binding"/>
    <property type="evidence" value="ECO:0007669"/>
    <property type="project" value="InterPro"/>
</dbReference>
<evidence type="ECO:0000313" key="5">
    <source>
        <dbReference type="Proteomes" id="UP001152622"/>
    </source>
</evidence>
<evidence type="ECO:0000256" key="1">
    <source>
        <dbReference type="SAM" id="MobiDB-lite"/>
    </source>
</evidence>
<dbReference type="Pfam" id="PF01498">
    <property type="entry name" value="HTH_Tnp_Tc3_2"/>
    <property type="match status" value="1"/>
</dbReference>
<dbReference type="InterPro" id="IPR036388">
    <property type="entry name" value="WH-like_DNA-bd_sf"/>
</dbReference>
<dbReference type="Gene3D" id="1.10.10.10">
    <property type="entry name" value="Winged helix-like DNA-binding domain superfamily/Winged helix DNA-binding domain"/>
    <property type="match status" value="1"/>
</dbReference>
<dbReference type="InterPro" id="IPR025246">
    <property type="entry name" value="IS30-like_HTH"/>
</dbReference>
<accession>A0A9Q1IV94</accession>
<reference evidence="4" key="1">
    <citation type="journal article" date="2023" name="Science">
        <title>Genome structures resolve the early diversification of teleost fishes.</title>
        <authorList>
            <person name="Parey E."/>
            <person name="Louis A."/>
            <person name="Montfort J."/>
            <person name="Bouchez O."/>
            <person name="Roques C."/>
            <person name="Iampietro C."/>
            <person name="Lluch J."/>
            <person name="Castinel A."/>
            <person name="Donnadieu C."/>
            <person name="Desvignes T."/>
            <person name="Floi Bucao C."/>
            <person name="Jouanno E."/>
            <person name="Wen M."/>
            <person name="Mejri S."/>
            <person name="Dirks R."/>
            <person name="Jansen H."/>
            <person name="Henkel C."/>
            <person name="Chen W.J."/>
            <person name="Zahm M."/>
            <person name="Cabau C."/>
            <person name="Klopp C."/>
            <person name="Thompson A.W."/>
            <person name="Robinson-Rechavi M."/>
            <person name="Braasch I."/>
            <person name="Lecointre G."/>
            <person name="Bobe J."/>
            <person name="Postlethwait J.H."/>
            <person name="Berthelot C."/>
            <person name="Roest Crollius H."/>
            <person name="Guiguen Y."/>
        </authorList>
    </citation>
    <scope>NUCLEOTIDE SEQUENCE</scope>
    <source>
        <strain evidence="4">WJC10195</strain>
    </source>
</reference>
<dbReference type="SUPFAM" id="SSF46689">
    <property type="entry name" value="Homeodomain-like"/>
    <property type="match status" value="1"/>
</dbReference>
<name>A0A9Q1IV94_SYNKA</name>
<feature type="domain" description="Transposase Tc1-like" evidence="2">
    <location>
        <begin position="68"/>
        <end position="121"/>
    </location>
</feature>
<dbReference type="OrthoDB" id="3263820at2759"/>
<evidence type="ECO:0008006" key="6">
    <source>
        <dbReference type="Google" id="ProtNLM"/>
    </source>
</evidence>
<sequence length="248" mass="27934">MRNKEVSMPVKQAIMKLKNENKSIREIAETLGVSKSTVGYIVKKQERTGELSNSKRSGRPRKTTVGDDQRILSIVKKKPFLTAIQIKNTLQDIGVDVSTTTIKRRLHQHNYKWFTTRCKPQDNMASQSQDQSGMLLLQDNMASETEGQSGMSLLQEQVRREILQRMQTRFSSIINDDTMDLECLLDVAQQELALARATSHHVNIPEELVCSLQELICRLSQSMQSVVEAPATPSDIVTVTVNHPPSSE</sequence>
<feature type="domain" description="Transposase IS30-like HTH" evidence="3">
    <location>
        <begin position="12"/>
        <end position="44"/>
    </location>
</feature>
<organism evidence="4 5">
    <name type="scientific">Synaphobranchus kaupii</name>
    <name type="common">Kaup's arrowtooth eel</name>
    <dbReference type="NCBI Taxonomy" id="118154"/>
    <lineage>
        <taxon>Eukaryota</taxon>
        <taxon>Metazoa</taxon>
        <taxon>Chordata</taxon>
        <taxon>Craniata</taxon>
        <taxon>Vertebrata</taxon>
        <taxon>Euteleostomi</taxon>
        <taxon>Actinopterygii</taxon>
        <taxon>Neopterygii</taxon>
        <taxon>Teleostei</taxon>
        <taxon>Anguilliformes</taxon>
        <taxon>Synaphobranchidae</taxon>
        <taxon>Synaphobranchus</taxon>
    </lineage>
</organism>
<dbReference type="AlphaFoldDB" id="A0A9Q1IV94"/>
<feature type="region of interest" description="Disordered" evidence="1">
    <location>
        <begin position="47"/>
        <end position="66"/>
    </location>
</feature>
<dbReference type="InterPro" id="IPR002492">
    <property type="entry name" value="Transposase_Tc1-like"/>
</dbReference>
<keyword evidence="5" id="KW-1185">Reference proteome</keyword>
<dbReference type="EMBL" id="JAINUF010000007">
    <property type="protein sequence ID" value="KAJ8353881.1"/>
    <property type="molecule type" value="Genomic_DNA"/>
</dbReference>
<dbReference type="GO" id="GO:0015074">
    <property type="term" value="P:DNA integration"/>
    <property type="evidence" value="ECO:0007669"/>
    <property type="project" value="InterPro"/>
</dbReference>
<evidence type="ECO:0000313" key="4">
    <source>
        <dbReference type="EMBL" id="KAJ8353881.1"/>
    </source>
</evidence>
<evidence type="ECO:0000259" key="2">
    <source>
        <dbReference type="Pfam" id="PF01498"/>
    </source>
</evidence>
<protein>
    <recommendedName>
        <fullName evidence="6">Transposase</fullName>
    </recommendedName>
</protein>
<dbReference type="InterPro" id="IPR009057">
    <property type="entry name" value="Homeodomain-like_sf"/>
</dbReference>
<dbReference type="GO" id="GO:0006313">
    <property type="term" value="P:DNA transposition"/>
    <property type="evidence" value="ECO:0007669"/>
    <property type="project" value="InterPro"/>
</dbReference>
<comment type="caution">
    <text evidence="4">The sequence shown here is derived from an EMBL/GenBank/DDBJ whole genome shotgun (WGS) entry which is preliminary data.</text>
</comment>